<accession>A0ABQ6NBR7</accession>
<proteinExistence type="predicted"/>
<gene>
    <name evidence="3" type="ORF">TeGR_g13770</name>
</gene>
<evidence type="ECO:0000256" key="1">
    <source>
        <dbReference type="SAM" id="Coils"/>
    </source>
</evidence>
<comment type="caution">
    <text evidence="3">The sequence shown here is derived from an EMBL/GenBank/DDBJ whole genome shotgun (WGS) entry which is preliminary data.</text>
</comment>
<organism evidence="3 4">
    <name type="scientific">Tetraparma gracilis</name>
    <dbReference type="NCBI Taxonomy" id="2962635"/>
    <lineage>
        <taxon>Eukaryota</taxon>
        <taxon>Sar</taxon>
        <taxon>Stramenopiles</taxon>
        <taxon>Ochrophyta</taxon>
        <taxon>Bolidophyceae</taxon>
        <taxon>Parmales</taxon>
        <taxon>Triparmaceae</taxon>
        <taxon>Tetraparma</taxon>
    </lineage>
</organism>
<feature type="coiled-coil region" evidence="1">
    <location>
        <begin position="37"/>
        <end position="64"/>
    </location>
</feature>
<dbReference type="Proteomes" id="UP001165060">
    <property type="component" value="Unassembled WGS sequence"/>
</dbReference>
<sequence>MGAANRTLLAEAYSDLRYIISHDSYGRASYDSARASRVAAEAKLAGLRRANAEMEREFERQREGALRGIAESMRVAKVELGRNRAEEGAGDMGDLNRMMAELEEKEKRRKGGGDGGQPEAAGKK</sequence>
<evidence type="ECO:0000256" key="2">
    <source>
        <dbReference type="SAM" id="MobiDB-lite"/>
    </source>
</evidence>
<evidence type="ECO:0000313" key="4">
    <source>
        <dbReference type="Proteomes" id="UP001165060"/>
    </source>
</evidence>
<dbReference type="EMBL" id="BRYB01006284">
    <property type="protein sequence ID" value="GMI54298.1"/>
    <property type="molecule type" value="Genomic_DNA"/>
</dbReference>
<keyword evidence="4" id="KW-1185">Reference proteome</keyword>
<keyword evidence="1" id="KW-0175">Coiled coil</keyword>
<reference evidence="3 4" key="1">
    <citation type="journal article" date="2023" name="Commun. Biol.">
        <title>Genome analysis of Parmales, the sister group of diatoms, reveals the evolutionary specialization of diatoms from phago-mixotrophs to photoautotrophs.</title>
        <authorList>
            <person name="Ban H."/>
            <person name="Sato S."/>
            <person name="Yoshikawa S."/>
            <person name="Yamada K."/>
            <person name="Nakamura Y."/>
            <person name="Ichinomiya M."/>
            <person name="Sato N."/>
            <person name="Blanc-Mathieu R."/>
            <person name="Endo H."/>
            <person name="Kuwata A."/>
            <person name="Ogata H."/>
        </authorList>
    </citation>
    <scope>NUCLEOTIDE SEQUENCE [LARGE SCALE GENOMIC DNA]</scope>
</reference>
<evidence type="ECO:0000313" key="3">
    <source>
        <dbReference type="EMBL" id="GMI54298.1"/>
    </source>
</evidence>
<protein>
    <submittedName>
        <fullName evidence="3">Uncharacterized protein</fullName>
    </submittedName>
</protein>
<feature type="region of interest" description="Disordered" evidence="2">
    <location>
        <begin position="85"/>
        <end position="124"/>
    </location>
</feature>
<name>A0ABQ6NBR7_9STRA</name>